<accession>A0A4C1YTU1</accession>
<gene>
    <name evidence="2" type="ORF">EVAR_75283_1</name>
</gene>
<sequence>MHNVRQSASAPVKVLRTSRTICDFSFGPLVSSPFTGASARRPPQAPAARRAARGPKWHESLAVKIETAAP</sequence>
<protein>
    <submittedName>
        <fullName evidence="2">Uncharacterized protein</fullName>
    </submittedName>
</protein>
<evidence type="ECO:0000313" key="3">
    <source>
        <dbReference type="Proteomes" id="UP000299102"/>
    </source>
</evidence>
<dbReference type="Proteomes" id="UP000299102">
    <property type="component" value="Unassembled WGS sequence"/>
</dbReference>
<dbReference type="EMBL" id="BGZK01001438">
    <property type="protein sequence ID" value="GBP79911.1"/>
    <property type="molecule type" value="Genomic_DNA"/>
</dbReference>
<comment type="caution">
    <text evidence="2">The sequence shown here is derived from an EMBL/GenBank/DDBJ whole genome shotgun (WGS) entry which is preliminary data.</text>
</comment>
<feature type="compositionally biased region" description="Low complexity" evidence="1">
    <location>
        <begin position="37"/>
        <end position="49"/>
    </location>
</feature>
<name>A0A4C1YTU1_EUMVA</name>
<reference evidence="2 3" key="1">
    <citation type="journal article" date="2019" name="Commun. Biol.">
        <title>The bagworm genome reveals a unique fibroin gene that provides high tensile strength.</title>
        <authorList>
            <person name="Kono N."/>
            <person name="Nakamura H."/>
            <person name="Ohtoshi R."/>
            <person name="Tomita M."/>
            <person name="Numata K."/>
            <person name="Arakawa K."/>
        </authorList>
    </citation>
    <scope>NUCLEOTIDE SEQUENCE [LARGE SCALE GENOMIC DNA]</scope>
</reference>
<dbReference type="AlphaFoldDB" id="A0A4C1YTU1"/>
<proteinExistence type="predicted"/>
<evidence type="ECO:0000256" key="1">
    <source>
        <dbReference type="SAM" id="MobiDB-lite"/>
    </source>
</evidence>
<evidence type="ECO:0000313" key="2">
    <source>
        <dbReference type="EMBL" id="GBP79911.1"/>
    </source>
</evidence>
<organism evidence="2 3">
    <name type="scientific">Eumeta variegata</name>
    <name type="common">Bagworm moth</name>
    <name type="synonym">Eumeta japonica</name>
    <dbReference type="NCBI Taxonomy" id="151549"/>
    <lineage>
        <taxon>Eukaryota</taxon>
        <taxon>Metazoa</taxon>
        <taxon>Ecdysozoa</taxon>
        <taxon>Arthropoda</taxon>
        <taxon>Hexapoda</taxon>
        <taxon>Insecta</taxon>
        <taxon>Pterygota</taxon>
        <taxon>Neoptera</taxon>
        <taxon>Endopterygota</taxon>
        <taxon>Lepidoptera</taxon>
        <taxon>Glossata</taxon>
        <taxon>Ditrysia</taxon>
        <taxon>Tineoidea</taxon>
        <taxon>Psychidae</taxon>
        <taxon>Oiketicinae</taxon>
        <taxon>Eumeta</taxon>
    </lineage>
</organism>
<feature type="region of interest" description="Disordered" evidence="1">
    <location>
        <begin position="33"/>
        <end position="70"/>
    </location>
</feature>
<keyword evidence="3" id="KW-1185">Reference proteome</keyword>